<dbReference type="InterPro" id="IPR052891">
    <property type="entry name" value="DNA-3mA_glycosylase"/>
</dbReference>
<gene>
    <name evidence="1" type="primary">tag_2</name>
    <name evidence="1" type="ORF">ROA7745_03163</name>
</gene>
<dbReference type="Pfam" id="PF03352">
    <property type="entry name" value="Adenine_glyco"/>
    <property type="match status" value="1"/>
</dbReference>
<dbReference type="EMBL" id="FWXB01000013">
    <property type="protein sequence ID" value="SMC13317.1"/>
    <property type="molecule type" value="Genomic_DNA"/>
</dbReference>
<keyword evidence="1" id="KW-0378">Hydrolase</keyword>
<dbReference type="Proteomes" id="UP000193224">
    <property type="component" value="Unassembled WGS sequence"/>
</dbReference>
<dbReference type="OrthoDB" id="9795156at2"/>
<dbReference type="InterPro" id="IPR005019">
    <property type="entry name" value="Adenine_glyco"/>
</dbReference>
<dbReference type="SUPFAM" id="SSF48150">
    <property type="entry name" value="DNA-glycosylase"/>
    <property type="match status" value="1"/>
</dbReference>
<sequence length="221" mass="24308">MRSFREIFEISAGRHGGAEALEAKLGRPKSAAELAAIPEDRWLAEMSKYIFATGLNWTVIEKKWPGFEEAFHGFDVGRCAMMDDVMFDGLLTDTRIVRHGAKIASVRDNAAFLLELRDEGGVGKVIGEWPSAEFVALLEMLKKRGSRLGGMTGAYSMRMLGRDSYILSRDVVARLIAEGVIDKAPTSKSAMNAVQEAFNTWQSQSGRSLTEISRVLAMSIG</sequence>
<dbReference type="RefSeq" id="WP_085801268.1">
    <property type="nucleotide sequence ID" value="NZ_FWXB01000013.1"/>
</dbReference>
<evidence type="ECO:0000313" key="1">
    <source>
        <dbReference type="EMBL" id="SMC13317.1"/>
    </source>
</evidence>
<reference evidence="1 2" key="1">
    <citation type="submission" date="2017-03" db="EMBL/GenBank/DDBJ databases">
        <authorList>
            <person name="Afonso C.L."/>
            <person name="Miller P.J."/>
            <person name="Scott M.A."/>
            <person name="Spackman E."/>
            <person name="Goraichik I."/>
            <person name="Dimitrov K.M."/>
            <person name="Suarez D.L."/>
            <person name="Swayne D.E."/>
        </authorList>
    </citation>
    <scope>NUCLEOTIDE SEQUENCE [LARGE SCALE GENOMIC DNA]</scope>
    <source>
        <strain evidence="1 2">CECT 7745</strain>
    </source>
</reference>
<dbReference type="GO" id="GO:0006284">
    <property type="term" value="P:base-excision repair"/>
    <property type="evidence" value="ECO:0007669"/>
    <property type="project" value="InterPro"/>
</dbReference>
<keyword evidence="2" id="KW-1185">Reference proteome</keyword>
<dbReference type="AlphaFoldDB" id="A0A1X7BUK5"/>
<evidence type="ECO:0000313" key="2">
    <source>
        <dbReference type="Proteomes" id="UP000193224"/>
    </source>
</evidence>
<accession>A0A1X7BUK5</accession>
<proteinExistence type="predicted"/>
<name>A0A1X7BUK5_9RHOB</name>
<keyword evidence="1" id="KW-0326">Glycosidase</keyword>
<dbReference type="PANTHER" id="PTHR30037">
    <property type="entry name" value="DNA-3-METHYLADENINE GLYCOSYLASE 1"/>
    <property type="match status" value="1"/>
</dbReference>
<dbReference type="GO" id="GO:0008725">
    <property type="term" value="F:DNA-3-methyladenine glycosylase activity"/>
    <property type="evidence" value="ECO:0007669"/>
    <property type="project" value="UniProtKB-EC"/>
</dbReference>
<dbReference type="EC" id="3.2.2.20" evidence="1"/>
<organism evidence="1 2">
    <name type="scientific">Roseovarius aestuarii</name>
    <dbReference type="NCBI Taxonomy" id="475083"/>
    <lineage>
        <taxon>Bacteria</taxon>
        <taxon>Pseudomonadati</taxon>
        <taxon>Pseudomonadota</taxon>
        <taxon>Alphaproteobacteria</taxon>
        <taxon>Rhodobacterales</taxon>
        <taxon>Roseobacteraceae</taxon>
        <taxon>Roseovarius</taxon>
    </lineage>
</organism>
<dbReference type="InterPro" id="IPR011257">
    <property type="entry name" value="DNA_glycosylase"/>
</dbReference>
<dbReference type="PANTHER" id="PTHR30037:SF3">
    <property type="entry name" value="BLR0857 PROTEIN"/>
    <property type="match status" value="1"/>
</dbReference>
<dbReference type="Gene3D" id="1.10.340.30">
    <property type="entry name" value="Hypothetical protein, domain 2"/>
    <property type="match status" value="1"/>
</dbReference>
<protein>
    <submittedName>
        <fullName evidence="1">DNA-3-methyladenine glycosylase 1</fullName>
        <ecNumber evidence="1">3.2.2.20</ecNumber>
    </submittedName>
</protein>